<dbReference type="EnsemblMetazoa" id="CapteT117742">
    <property type="protein sequence ID" value="CapteP117742"/>
    <property type="gene ID" value="CapteG117742"/>
</dbReference>
<keyword evidence="1" id="KW-0677">Repeat</keyword>
<reference evidence="6" key="1">
    <citation type="submission" date="2012-12" db="EMBL/GenBank/DDBJ databases">
        <authorList>
            <person name="Hellsten U."/>
            <person name="Grimwood J."/>
            <person name="Chapman J.A."/>
            <person name="Shapiro H."/>
            <person name="Aerts A."/>
            <person name="Otillar R.P."/>
            <person name="Terry A.Y."/>
            <person name="Boore J.L."/>
            <person name="Simakov O."/>
            <person name="Marletaz F."/>
            <person name="Cho S.-J."/>
            <person name="Edsinger-Gonzales E."/>
            <person name="Havlak P."/>
            <person name="Kuo D.-H."/>
            <person name="Larsson T."/>
            <person name="Lv J."/>
            <person name="Arendt D."/>
            <person name="Savage R."/>
            <person name="Osoegawa K."/>
            <person name="de Jong P."/>
            <person name="Lindberg D.R."/>
            <person name="Seaver E.C."/>
            <person name="Weisblat D.A."/>
            <person name="Putnam N.H."/>
            <person name="Grigoriev I.V."/>
            <person name="Rokhsar D.S."/>
        </authorList>
    </citation>
    <scope>NUCLEOTIDE SEQUENCE</scope>
    <source>
        <strain evidence="6">I ESC-2004</strain>
    </source>
</reference>
<evidence type="ECO:0000256" key="1">
    <source>
        <dbReference type="ARBA" id="ARBA00022737"/>
    </source>
</evidence>
<name>R7UE33_CAPTE</name>
<proteinExistence type="predicted"/>
<dbReference type="InterPro" id="IPR036770">
    <property type="entry name" value="Ankyrin_rpt-contain_sf"/>
</dbReference>
<evidence type="ECO:0000313" key="5">
    <source>
        <dbReference type="EnsemblMetazoa" id="CapteP117742"/>
    </source>
</evidence>
<dbReference type="Gene3D" id="1.25.40.20">
    <property type="entry name" value="Ankyrin repeat-containing domain"/>
    <property type="match status" value="1"/>
</dbReference>
<dbReference type="PANTHER" id="PTHR24198:SF165">
    <property type="entry name" value="ANKYRIN REPEAT-CONTAINING PROTEIN-RELATED"/>
    <property type="match status" value="1"/>
</dbReference>
<dbReference type="Pfam" id="PF12796">
    <property type="entry name" value="Ank_2"/>
    <property type="match status" value="1"/>
</dbReference>
<feature type="repeat" description="ANK" evidence="3">
    <location>
        <begin position="94"/>
        <end position="126"/>
    </location>
</feature>
<organism evidence="4">
    <name type="scientific">Capitella teleta</name>
    <name type="common">Polychaete worm</name>
    <dbReference type="NCBI Taxonomy" id="283909"/>
    <lineage>
        <taxon>Eukaryota</taxon>
        <taxon>Metazoa</taxon>
        <taxon>Spiralia</taxon>
        <taxon>Lophotrochozoa</taxon>
        <taxon>Annelida</taxon>
        <taxon>Polychaeta</taxon>
        <taxon>Sedentaria</taxon>
        <taxon>Scolecida</taxon>
        <taxon>Capitellidae</taxon>
        <taxon>Capitella</taxon>
    </lineage>
</organism>
<dbReference type="SMART" id="SM00248">
    <property type="entry name" value="ANK"/>
    <property type="match status" value="3"/>
</dbReference>
<gene>
    <name evidence="4" type="ORF">CAPTEDRAFT_117742</name>
</gene>
<keyword evidence="2 3" id="KW-0040">ANK repeat</keyword>
<dbReference type="EMBL" id="KB302105">
    <property type="protein sequence ID" value="ELU04799.1"/>
    <property type="molecule type" value="Genomic_DNA"/>
</dbReference>
<keyword evidence="6" id="KW-1185">Reference proteome</keyword>
<dbReference type="PROSITE" id="PS50088">
    <property type="entry name" value="ANK_REPEAT"/>
    <property type="match status" value="2"/>
</dbReference>
<reference evidence="4 6" key="2">
    <citation type="journal article" date="2013" name="Nature">
        <title>Insights into bilaterian evolution from three spiralian genomes.</title>
        <authorList>
            <person name="Simakov O."/>
            <person name="Marletaz F."/>
            <person name="Cho S.J."/>
            <person name="Edsinger-Gonzales E."/>
            <person name="Havlak P."/>
            <person name="Hellsten U."/>
            <person name="Kuo D.H."/>
            <person name="Larsson T."/>
            <person name="Lv J."/>
            <person name="Arendt D."/>
            <person name="Savage R."/>
            <person name="Osoegawa K."/>
            <person name="de Jong P."/>
            <person name="Grimwood J."/>
            <person name="Chapman J.A."/>
            <person name="Shapiro H."/>
            <person name="Aerts A."/>
            <person name="Otillar R.P."/>
            <person name="Terry A.Y."/>
            <person name="Boore J.L."/>
            <person name="Grigoriev I.V."/>
            <person name="Lindberg D.R."/>
            <person name="Seaver E.C."/>
            <person name="Weisblat D.A."/>
            <person name="Putnam N.H."/>
            <person name="Rokhsar D.S."/>
        </authorList>
    </citation>
    <scope>NUCLEOTIDE SEQUENCE</scope>
    <source>
        <strain evidence="4 6">I ESC-2004</strain>
    </source>
</reference>
<reference evidence="5" key="3">
    <citation type="submission" date="2015-06" db="UniProtKB">
        <authorList>
            <consortium name="EnsemblMetazoa"/>
        </authorList>
    </citation>
    <scope>IDENTIFICATION</scope>
</reference>
<evidence type="ECO:0000256" key="3">
    <source>
        <dbReference type="PROSITE-ProRule" id="PRU00023"/>
    </source>
</evidence>
<dbReference type="OrthoDB" id="9977361at2759"/>
<dbReference type="HOGENOM" id="CLU_000134_18_1_1"/>
<dbReference type="PANTHER" id="PTHR24198">
    <property type="entry name" value="ANKYRIN REPEAT AND PROTEIN KINASE DOMAIN-CONTAINING PROTEIN"/>
    <property type="match status" value="1"/>
</dbReference>
<dbReference type="SUPFAM" id="SSF48403">
    <property type="entry name" value="Ankyrin repeat"/>
    <property type="match status" value="1"/>
</dbReference>
<dbReference type="InterPro" id="IPR002110">
    <property type="entry name" value="Ankyrin_rpt"/>
</dbReference>
<protein>
    <submittedName>
        <fullName evidence="4 5">Uncharacterized protein</fullName>
    </submittedName>
</protein>
<feature type="repeat" description="ANK" evidence="3">
    <location>
        <begin position="127"/>
        <end position="159"/>
    </location>
</feature>
<evidence type="ECO:0000313" key="4">
    <source>
        <dbReference type="EMBL" id="ELU04799.1"/>
    </source>
</evidence>
<dbReference type="EMBL" id="AMQN01008066">
    <property type="status" value="NOT_ANNOTATED_CDS"/>
    <property type="molecule type" value="Genomic_DNA"/>
</dbReference>
<sequence>MFLFQAILEGDLLSVESIIAHNPSESVAAGILIAAVVEQNPQITKVVLEKCSHVNKLDNEGRTVLHEAIVRSAVDCAHILLCDERINIDIPDNQGWTSLFWAVNRGLTSIVERLLQLKCQVNIRDLSGNTALHEAAECGYLLIVQMLINAGCEINARNFSGETPVLLA</sequence>
<dbReference type="STRING" id="283909.R7UE33"/>
<dbReference type="AlphaFoldDB" id="R7UE33"/>
<evidence type="ECO:0000313" key="6">
    <source>
        <dbReference type="Proteomes" id="UP000014760"/>
    </source>
</evidence>
<dbReference type="Proteomes" id="UP000014760">
    <property type="component" value="Unassembled WGS sequence"/>
</dbReference>
<feature type="non-terminal residue" evidence="4">
    <location>
        <position position="168"/>
    </location>
</feature>
<accession>R7UE33</accession>
<evidence type="ECO:0000256" key="2">
    <source>
        <dbReference type="ARBA" id="ARBA00023043"/>
    </source>
</evidence>
<dbReference type="PROSITE" id="PS50297">
    <property type="entry name" value="ANK_REP_REGION"/>
    <property type="match status" value="1"/>
</dbReference>